<feature type="domain" description="Outer membrane protein beta-barrel" evidence="2">
    <location>
        <begin position="297"/>
        <end position="675"/>
    </location>
</feature>
<dbReference type="InterPro" id="IPR041700">
    <property type="entry name" value="OMP_b-brl_3"/>
</dbReference>
<evidence type="ECO:0000313" key="3">
    <source>
        <dbReference type="EMBL" id="KOO69618.1"/>
    </source>
</evidence>
<keyword evidence="1" id="KW-0732">Signal</keyword>
<reference evidence="3 4" key="1">
    <citation type="submission" date="2015-06" db="EMBL/GenBank/DDBJ databases">
        <title>Prevotella sp. 109, sp. nov., a novel member of the family Prevotellaceae isolated from human faeces.</title>
        <authorList>
            <person name="Shkoporov A.N."/>
            <person name="Chaplin A.V."/>
            <person name="Kafarskaia L.I."/>
            <person name="Efimov B.A."/>
        </authorList>
    </citation>
    <scope>NUCLEOTIDE SEQUENCE [LARGE SCALE GENOMIC DNA]</scope>
    <source>
        <strain evidence="3 4">109</strain>
    </source>
</reference>
<proteinExistence type="predicted"/>
<keyword evidence="4" id="KW-1185">Reference proteome</keyword>
<protein>
    <recommendedName>
        <fullName evidence="2">Outer membrane protein beta-barrel domain-containing protein</fullName>
    </recommendedName>
</protein>
<name>A0A8E1QZH9_9BACT</name>
<feature type="chain" id="PRO_5034104947" description="Outer membrane protein beta-barrel domain-containing protein" evidence="1">
    <location>
        <begin position="19"/>
        <end position="695"/>
    </location>
</feature>
<dbReference type="SUPFAM" id="SSF56935">
    <property type="entry name" value="Porins"/>
    <property type="match status" value="1"/>
</dbReference>
<organism evidence="3 4">
    <name type="scientific">Xylanibacter rarus</name>
    <dbReference type="NCBI Taxonomy" id="1676614"/>
    <lineage>
        <taxon>Bacteria</taxon>
        <taxon>Pseudomonadati</taxon>
        <taxon>Bacteroidota</taxon>
        <taxon>Bacteroidia</taxon>
        <taxon>Bacteroidales</taxon>
        <taxon>Prevotellaceae</taxon>
        <taxon>Xylanibacter</taxon>
    </lineage>
</organism>
<sequence length="695" mass="79063">MKIKVLCGIFSLSALTCAAQTATPDDSLRMDSIIHNLPEVMVSGERPMVKVKGSALVYDIKRITEKKPVDNAYDALKELPGVVEMNGQLTLGGQGATVILDGQVTNLTQEQLTQVLKSVPEDRLADVEIMYNAPAKYNVRGACININFLHETAQEQRLTGEVFGVYDQSHDAAFQERASLVYVGKKMSIDFMYSHDHGNSYKTTETDSHHSLNDGNVYDISTFQRSRTRGHNHQMRLSMGYNFAENHNLNVTYYGSYAPGHTKQETTGSINSKYGIDSDPWTHDIAVDYKMPFGTNIGAEYTFYKAPQTQTQSSVLTDGSLDYVSDSRQKLNIWKVYVKQDHTLKNGWGLNYGATYSTSSDNSYQNYLSTVNRPQDLPDNISASKRENIVNIYAGFNKNFNNKLIIDASLAAEYYNNPSWNEWNWLPTVNATWIPSQGHILQFGFSSYSTYPEYWAVQNFMSYNNGGYGVIVGNPELKPMREYSAQLTYVLKNKYVFRGWFTHTDDLFMQTLYQQPDVLRETFKVMNFDFQQQAGLMAAVPLKLGKWYSANLTALGVWLRQKDSDFYDIPFDRDIVYGMFTLRNDFHISSQPEITLSVNGMVRTKALQADYDLPASGNVDAALQIKFLKNKRATLKLYCADIFETAQINPYINFKGQRLDMDMSSYRHFGVSFSYAFGNYKEKEHKKVDTSRFLK</sequence>
<evidence type="ECO:0000313" key="4">
    <source>
        <dbReference type="Proteomes" id="UP000036951"/>
    </source>
</evidence>
<dbReference type="EMBL" id="LFQU01000001">
    <property type="protein sequence ID" value="KOO69618.1"/>
    <property type="molecule type" value="Genomic_DNA"/>
</dbReference>
<accession>A0A8E1QZH9</accession>
<dbReference type="Proteomes" id="UP000036951">
    <property type="component" value="Unassembled WGS sequence"/>
</dbReference>
<gene>
    <name evidence="3" type="ORF">ACU52_00200</name>
</gene>
<feature type="signal peptide" evidence="1">
    <location>
        <begin position="1"/>
        <end position="18"/>
    </location>
</feature>
<dbReference type="AlphaFoldDB" id="A0A8E1QZH9"/>
<evidence type="ECO:0000259" key="2">
    <source>
        <dbReference type="Pfam" id="PF14905"/>
    </source>
</evidence>
<evidence type="ECO:0000256" key="1">
    <source>
        <dbReference type="SAM" id="SignalP"/>
    </source>
</evidence>
<dbReference type="RefSeq" id="WP_053397325.1">
    <property type="nucleotide sequence ID" value="NZ_LFQU01000001.1"/>
</dbReference>
<dbReference type="OrthoDB" id="910296at2"/>
<comment type="caution">
    <text evidence="3">The sequence shown here is derived from an EMBL/GenBank/DDBJ whole genome shotgun (WGS) entry which is preliminary data.</text>
</comment>
<dbReference type="Pfam" id="PF14905">
    <property type="entry name" value="OMP_b-brl_3"/>
    <property type="match status" value="1"/>
</dbReference>